<dbReference type="RefSeq" id="WP_379873682.1">
    <property type="nucleotide sequence ID" value="NZ_JBHTBH010000015.1"/>
</dbReference>
<feature type="domain" description="Pesticidal crystal protein" evidence="7">
    <location>
        <begin position="59"/>
        <end position="243"/>
    </location>
</feature>
<evidence type="ECO:0000256" key="4">
    <source>
        <dbReference type="ARBA" id="ARBA00023026"/>
    </source>
</evidence>
<dbReference type="PANTHER" id="PTHR37003:SF2">
    <property type="entry name" value="PESTICIDAL CRYSTAL PROTEIN N-TERMINAL DOMAIN-CONTAINING PROTEIN"/>
    <property type="match status" value="1"/>
</dbReference>
<dbReference type="CDD" id="cd00161">
    <property type="entry name" value="beta-trefoil_Ricin-like"/>
    <property type="match status" value="1"/>
</dbReference>
<comment type="caution">
    <text evidence="8">The sequence shown here is derived from an EMBL/GenBank/DDBJ whole genome shotgun (WGS) entry which is preliminary data.</text>
</comment>
<reference evidence="9" key="1">
    <citation type="journal article" date="2019" name="Int. J. Syst. Evol. Microbiol.">
        <title>The Global Catalogue of Microorganisms (GCM) 10K type strain sequencing project: providing services to taxonomists for standard genome sequencing and annotation.</title>
        <authorList>
            <consortium name="The Broad Institute Genomics Platform"/>
            <consortium name="The Broad Institute Genome Sequencing Center for Infectious Disease"/>
            <person name="Wu L."/>
            <person name="Ma J."/>
        </authorList>
    </citation>
    <scope>NUCLEOTIDE SEQUENCE [LARGE SCALE GENOMIC DNA]</scope>
    <source>
        <strain evidence="9">CGMCC 4.7382</strain>
    </source>
</reference>
<dbReference type="Gene3D" id="1.20.190.10">
    <property type="entry name" value="Pesticidal crystal protein, N-terminal domain"/>
    <property type="match status" value="1"/>
</dbReference>
<dbReference type="Pfam" id="PF03945">
    <property type="entry name" value="Endotoxin_N"/>
    <property type="match status" value="1"/>
</dbReference>
<accession>A0ABW2KNM8</accession>
<comment type="similarity">
    <text evidence="1">Belongs to the delta endotoxin family.</text>
</comment>
<dbReference type="PANTHER" id="PTHR37003">
    <property type="entry name" value="ENDOTOXIN_N DOMAIN-CONTAINING PROTEIN-RELATED"/>
    <property type="match status" value="1"/>
</dbReference>
<evidence type="ECO:0000313" key="8">
    <source>
        <dbReference type="EMBL" id="MFC7331044.1"/>
    </source>
</evidence>
<evidence type="ECO:0000259" key="7">
    <source>
        <dbReference type="Pfam" id="PF03945"/>
    </source>
</evidence>
<keyword evidence="6" id="KW-0812">Transmembrane</keyword>
<feature type="region of interest" description="Disordered" evidence="5">
    <location>
        <begin position="692"/>
        <end position="713"/>
    </location>
</feature>
<feature type="transmembrane region" description="Helical" evidence="6">
    <location>
        <begin position="53"/>
        <end position="80"/>
    </location>
</feature>
<protein>
    <submittedName>
        <fullName evidence="8">Insecticidal delta-endotoxin Cry8Ea1 family protein</fullName>
    </submittedName>
</protein>
<dbReference type="InterPro" id="IPR035992">
    <property type="entry name" value="Ricin_B-like_lectins"/>
</dbReference>
<keyword evidence="2" id="KW-0800">Toxin</keyword>
<dbReference type="InterPro" id="IPR036716">
    <property type="entry name" value="Pest_crys_N_sf"/>
</dbReference>
<keyword evidence="6" id="KW-1133">Transmembrane helix</keyword>
<evidence type="ECO:0000256" key="3">
    <source>
        <dbReference type="ARBA" id="ARBA00022969"/>
    </source>
</evidence>
<keyword evidence="3" id="KW-0749">Sporulation</keyword>
<sequence length="713" mass="78735">MTRSEHARADTAVDRTGEVPVPRQARDAFGLSDSAQPRAKKDMDIALAAMKQLISGICAVVPGWGTLIATGLGIGLSYLWPSGKDDVWLEIQDRVKKLVKQEIESLYKKLMENELKGLYGLCSRYKKSAEAAYKNSASDKDKEDARTDWKAIETAIIRDLPAFQDKDYKVAVLPLFVQVANIHLFILRDMCVNGKKLGFGDTKIENCRTTLRDLTQGGSPTYIDYVMATYEAGWDKIDAFDKKVEFHRLMWFAAVEYAQVYWRPFGDWQKKYDHLTRDVELFWGPFGKRSSTNLERFFTKSEWKHRPAKGGRMTGVKAWCQKYKTPKTAHEYTLMHGMRTRQGDSWQGVDGKEKGQCFGCDEKPPYSPGQGKYFQGFHVYHEPKNGLFNYVQFQDSTGSYTDHLGSLGYPGGEHLDCGIEDFEVSQARILDFDHRQHAGSMMFAFRPVSTKVKYKEIKPPLCHMVLSPEGMDGVLTPPRYSVAEGSGLALRPPDGTLAQQWEFQGAGDGLCRLVNRYSRLHLVRTPEGVRLGDAAPQAPEALWRQVRDDEGLLTLACPGDGGARLSAVGDVVGLAGAEAARWVAVPAIAAGSLRPSGVPVVDTEPCPGGDGRGSTRVRVTVPRDGEPVPDWRVTFHLPCEAGEEVDVDGAAVVSAGRDDRGLRVTVAARDSRQRSLDPGTAVEFTVTVPMPAGARDRGPVPADVRLNGTQVGG</sequence>
<keyword evidence="6" id="KW-0472">Membrane</keyword>
<evidence type="ECO:0000256" key="1">
    <source>
        <dbReference type="ARBA" id="ARBA00007819"/>
    </source>
</evidence>
<dbReference type="InterPro" id="IPR005639">
    <property type="entry name" value="Pest_crys_dom_I"/>
</dbReference>
<evidence type="ECO:0000256" key="6">
    <source>
        <dbReference type="SAM" id="Phobius"/>
    </source>
</evidence>
<keyword evidence="4" id="KW-0843">Virulence</keyword>
<keyword evidence="9" id="KW-1185">Reference proteome</keyword>
<gene>
    <name evidence="8" type="ORF">ACFQRF_25225</name>
</gene>
<name>A0ABW2KNM8_9ACTN</name>
<dbReference type="InterPro" id="IPR038979">
    <property type="entry name" value="Pest_crys"/>
</dbReference>
<evidence type="ECO:0000256" key="5">
    <source>
        <dbReference type="SAM" id="MobiDB-lite"/>
    </source>
</evidence>
<dbReference type="SUPFAM" id="SSF56849">
    <property type="entry name" value="delta-Endotoxin (insectocide), N-terminal domain"/>
    <property type="match status" value="1"/>
</dbReference>
<proteinExistence type="inferred from homology"/>
<dbReference type="EMBL" id="JBHTBH010000015">
    <property type="protein sequence ID" value="MFC7331044.1"/>
    <property type="molecule type" value="Genomic_DNA"/>
</dbReference>
<evidence type="ECO:0000313" key="9">
    <source>
        <dbReference type="Proteomes" id="UP001596540"/>
    </source>
</evidence>
<organism evidence="8 9">
    <name type="scientific">Marinactinospora rubrisoli</name>
    <dbReference type="NCBI Taxonomy" id="2715399"/>
    <lineage>
        <taxon>Bacteria</taxon>
        <taxon>Bacillati</taxon>
        <taxon>Actinomycetota</taxon>
        <taxon>Actinomycetes</taxon>
        <taxon>Streptosporangiales</taxon>
        <taxon>Nocardiopsidaceae</taxon>
        <taxon>Marinactinospora</taxon>
    </lineage>
</organism>
<dbReference type="Proteomes" id="UP001596540">
    <property type="component" value="Unassembled WGS sequence"/>
</dbReference>
<evidence type="ECO:0000256" key="2">
    <source>
        <dbReference type="ARBA" id="ARBA00022656"/>
    </source>
</evidence>
<dbReference type="SUPFAM" id="SSF50370">
    <property type="entry name" value="Ricin B-like lectins"/>
    <property type="match status" value="1"/>
</dbReference>